<reference evidence="4 5" key="1">
    <citation type="journal article" date="2015" name="Int. J. Syst. Evol. Microbiol.">
        <title>Amycolatopsis rhabdoformis sp. nov., an actinomycete isolated from a tropical forest soil.</title>
        <authorList>
            <person name="Souza W.R."/>
            <person name="Silva R.E."/>
            <person name="Goodfellow M."/>
            <person name="Busarakam K."/>
            <person name="Figueiro F.S."/>
            <person name="Ferreira D."/>
            <person name="Rodrigues-Filho E."/>
            <person name="Moraes L.A.B."/>
            <person name="Zucchi T.D."/>
        </authorList>
    </citation>
    <scope>NUCLEOTIDE SEQUENCE [LARGE SCALE GENOMIC DNA]</scope>
    <source>
        <strain evidence="4 5">NCIMB 14900</strain>
    </source>
</reference>
<comment type="similarity">
    <text evidence="1">Belongs to the amidase family.</text>
</comment>
<feature type="compositionally biased region" description="Low complexity" evidence="2">
    <location>
        <begin position="142"/>
        <end position="151"/>
    </location>
</feature>
<dbReference type="PANTHER" id="PTHR11895">
    <property type="entry name" value="TRANSAMIDASE"/>
    <property type="match status" value="1"/>
</dbReference>
<dbReference type="Gene3D" id="3.90.1300.10">
    <property type="entry name" value="Amidase signature (AS) domain"/>
    <property type="match status" value="1"/>
</dbReference>
<sequence>MTLRGYVSNQEQLRSGEVSPRDYLEETLKRIAELDGELKAFVVVNSEGARRAADESAKRWAAGEQLSAIDGMPVAIKDIIETADMPTGQGSPMWEGTDWKRDSASVHALREAGAVILGKTTTTEFASKHPWHDTKNPHDPARTPGGSSSGTAAAVGAGMVPVGLATQLLGSTLRPASFCGAVGFKPSVGAVNRSGSHDHYSQSCQGSIGATLADTWTVLRAIADRAGGDPGYPGLAGDVDFSRRTKPVKLAVLETGGWSFTSEGARQAFDAVKQQLRDQGVEVVGRAEDPALEAVETAVADAHALTVAIVAWEGRWPVNTYSDIDAGQLSLDARDRLKTAEAMTRQEYAELLTRRAAARSTYESAAANYDAVITLAACGAAPVGLESTGNVAMNVTASLLGCPAVSIPVLTDEGLPLGLQVMGRTDRDAELFEVVTWIAGEALGRPDLVG</sequence>
<feature type="compositionally biased region" description="Basic and acidic residues" evidence="2">
    <location>
        <begin position="127"/>
        <end position="141"/>
    </location>
</feature>
<evidence type="ECO:0000259" key="3">
    <source>
        <dbReference type="Pfam" id="PF01425"/>
    </source>
</evidence>
<evidence type="ECO:0000313" key="5">
    <source>
        <dbReference type="Proteomes" id="UP001330812"/>
    </source>
</evidence>
<dbReference type="InterPro" id="IPR023631">
    <property type="entry name" value="Amidase_dom"/>
</dbReference>
<evidence type="ECO:0000256" key="2">
    <source>
        <dbReference type="SAM" id="MobiDB-lite"/>
    </source>
</evidence>
<gene>
    <name evidence="4" type="ORF">VSH64_45110</name>
</gene>
<evidence type="ECO:0000313" key="4">
    <source>
        <dbReference type="EMBL" id="WSE29897.1"/>
    </source>
</evidence>
<organism evidence="4 5">
    <name type="scientific">Amycolatopsis rhabdoformis</name>
    <dbReference type="NCBI Taxonomy" id="1448059"/>
    <lineage>
        <taxon>Bacteria</taxon>
        <taxon>Bacillati</taxon>
        <taxon>Actinomycetota</taxon>
        <taxon>Actinomycetes</taxon>
        <taxon>Pseudonocardiales</taxon>
        <taxon>Pseudonocardiaceae</taxon>
        <taxon>Amycolatopsis</taxon>
    </lineage>
</organism>
<name>A0ABZ1I7T5_9PSEU</name>
<dbReference type="Pfam" id="PF01425">
    <property type="entry name" value="Amidase"/>
    <property type="match status" value="1"/>
</dbReference>
<accession>A0ABZ1I7T5</accession>
<dbReference type="SUPFAM" id="SSF75304">
    <property type="entry name" value="Amidase signature (AS) enzymes"/>
    <property type="match status" value="1"/>
</dbReference>
<dbReference type="InterPro" id="IPR036928">
    <property type="entry name" value="AS_sf"/>
</dbReference>
<keyword evidence="5" id="KW-1185">Reference proteome</keyword>
<evidence type="ECO:0000256" key="1">
    <source>
        <dbReference type="ARBA" id="ARBA00009199"/>
    </source>
</evidence>
<feature type="region of interest" description="Disordered" evidence="2">
    <location>
        <begin position="127"/>
        <end position="151"/>
    </location>
</feature>
<dbReference type="InterPro" id="IPR000120">
    <property type="entry name" value="Amidase"/>
</dbReference>
<dbReference type="PANTHER" id="PTHR11895:SF7">
    <property type="entry name" value="GLUTAMYL-TRNA(GLN) AMIDOTRANSFERASE SUBUNIT A, MITOCHONDRIAL"/>
    <property type="match status" value="1"/>
</dbReference>
<dbReference type="Proteomes" id="UP001330812">
    <property type="component" value="Chromosome"/>
</dbReference>
<dbReference type="EMBL" id="CP142149">
    <property type="protein sequence ID" value="WSE29897.1"/>
    <property type="molecule type" value="Genomic_DNA"/>
</dbReference>
<proteinExistence type="inferred from homology"/>
<feature type="domain" description="Amidase" evidence="3">
    <location>
        <begin position="23"/>
        <end position="431"/>
    </location>
</feature>
<protein>
    <submittedName>
        <fullName evidence="4">Amidase</fullName>
    </submittedName>
</protein>
<dbReference type="RefSeq" id="WP_326568855.1">
    <property type="nucleotide sequence ID" value="NZ_CP142149.1"/>
</dbReference>